<evidence type="ECO:0008006" key="2">
    <source>
        <dbReference type="Google" id="ProtNLM"/>
    </source>
</evidence>
<dbReference type="RefSeq" id="WP_179981468.1">
    <property type="nucleotide sequence ID" value="NZ_LT608333.1"/>
</dbReference>
<sequence>MNTQRVDALLAYILLEAQKSDDFGERSLGPIHFIKYIYLADLSYAENHEGETFTGIQWRFHHFGPWDTALWQRIEPSLTASGAQAANFPSDFSDTGYTRWNINSIECLQDAAKNLSIDIQGFVSRAVRKFANSTSDILHFVYNTPPMLRAAPQEFLDFTPSGWVFEPTVFTKSKNITLTAKQEKKIKEWQSSASKILQAKIAEQIAKRKKNTMQPIAVYDSVYFEGIAALDADISPPLAEGNISVSIAEDVWKSKARYDP</sequence>
<gene>
    <name evidence="1" type="ORF">KL86DES1_10035</name>
</gene>
<accession>A0A212KX85</accession>
<protein>
    <recommendedName>
        <fullName evidence="2">Antitoxin SocA-like Panacea domain-containing protein</fullName>
    </recommendedName>
</protein>
<reference evidence="1" key="1">
    <citation type="submission" date="2016-08" db="EMBL/GenBank/DDBJ databases">
        <authorList>
            <person name="Seilhamer J.J."/>
        </authorList>
    </citation>
    <scope>NUCLEOTIDE SEQUENCE</scope>
    <source>
        <strain evidence="1">86-1</strain>
    </source>
</reference>
<dbReference type="EMBL" id="FMJC01000001">
    <property type="protein sequence ID" value="SCM69912.1"/>
    <property type="molecule type" value="Genomic_DNA"/>
</dbReference>
<organism evidence="1">
    <name type="scientific">uncultured Desulfovibrio sp</name>
    <dbReference type="NCBI Taxonomy" id="167968"/>
    <lineage>
        <taxon>Bacteria</taxon>
        <taxon>Pseudomonadati</taxon>
        <taxon>Thermodesulfobacteriota</taxon>
        <taxon>Desulfovibrionia</taxon>
        <taxon>Desulfovibrionales</taxon>
        <taxon>Desulfovibrionaceae</taxon>
        <taxon>Desulfovibrio</taxon>
        <taxon>environmental samples</taxon>
    </lineage>
</organism>
<evidence type="ECO:0000313" key="1">
    <source>
        <dbReference type="EMBL" id="SCM69912.1"/>
    </source>
</evidence>
<name>A0A212KX85_9BACT</name>
<proteinExistence type="predicted"/>
<dbReference type="AlphaFoldDB" id="A0A212KX85"/>